<evidence type="ECO:0008006" key="4">
    <source>
        <dbReference type="Google" id="ProtNLM"/>
    </source>
</evidence>
<feature type="compositionally biased region" description="Polar residues" evidence="1">
    <location>
        <begin position="223"/>
        <end position="248"/>
    </location>
</feature>
<feature type="compositionally biased region" description="Basic residues" evidence="1">
    <location>
        <begin position="135"/>
        <end position="163"/>
    </location>
</feature>
<dbReference type="EMBL" id="CAUEEQ010008143">
    <property type="protein sequence ID" value="CAJ0931914.1"/>
    <property type="molecule type" value="Genomic_DNA"/>
</dbReference>
<feature type="compositionally biased region" description="Basic residues" evidence="1">
    <location>
        <begin position="36"/>
        <end position="45"/>
    </location>
</feature>
<reference evidence="2" key="1">
    <citation type="submission" date="2023-07" db="EMBL/GenBank/DDBJ databases">
        <authorList>
            <person name="Stuckert A."/>
        </authorList>
    </citation>
    <scope>NUCLEOTIDE SEQUENCE</scope>
</reference>
<gene>
    <name evidence="2" type="ORF">RIMI_LOCUS4912414</name>
</gene>
<evidence type="ECO:0000313" key="2">
    <source>
        <dbReference type="EMBL" id="CAJ0931914.1"/>
    </source>
</evidence>
<organism evidence="2 3">
    <name type="scientific">Ranitomeya imitator</name>
    <name type="common">mimic poison frog</name>
    <dbReference type="NCBI Taxonomy" id="111125"/>
    <lineage>
        <taxon>Eukaryota</taxon>
        <taxon>Metazoa</taxon>
        <taxon>Chordata</taxon>
        <taxon>Craniata</taxon>
        <taxon>Vertebrata</taxon>
        <taxon>Euteleostomi</taxon>
        <taxon>Amphibia</taxon>
        <taxon>Batrachia</taxon>
        <taxon>Anura</taxon>
        <taxon>Neobatrachia</taxon>
        <taxon>Hyloidea</taxon>
        <taxon>Dendrobatidae</taxon>
        <taxon>Dendrobatinae</taxon>
        <taxon>Ranitomeya</taxon>
    </lineage>
</organism>
<feature type="compositionally biased region" description="Polar residues" evidence="1">
    <location>
        <begin position="10"/>
        <end position="21"/>
    </location>
</feature>
<evidence type="ECO:0000313" key="3">
    <source>
        <dbReference type="Proteomes" id="UP001176940"/>
    </source>
</evidence>
<feature type="compositionally biased region" description="Low complexity" evidence="1">
    <location>
        <begin position="287"/>
        <end position="296"/>
    </location>
</feature>
<name>A0ABN9L338_9NEOB</name>
<keyword evidence="3" id="KW-1185">Reference proteome</keyword>
<sequence>MSECKVISSDEPQSQLGQNDQVSKHFRGYSSMGFLRKGKNKRKQSRSNLCIKPKDFTDSDKKTVNIVAKKGEVLGLEEVSNEFTCTSSIMETYNVNANKETKFRFRKLEDGTFALETKSLSELNQGKSESGNIKRSSKKRHKKGQNSHKPLKICFKKRSKPLRKSSESNEENKSDHKTLACPTSQEDSSCVVDNHDKCSEEEQTKRKTWATLKSLVTRRRKLSSSVKRQSQLSGRHLETNTGNASIQRNSKKRRFSNMKIPCMNFSRGKRSSNNPLPSEDNLCTIKSSDTSGTDSGPDCDNSEKTLAVKYKLQRSIDVENGKIGSSFDDVIQTNMDTKSEDTDEMCGQSNRTSKNIQKIQETTRPNLIENLSLSDDIQPVTESQRRNSGNSLKGCEGDVKVPLISEITITIDSPSDVYEMLLASTAASLVNKVIESSLQKLIEEETFLNHVPGKDSERFYI</sequence>
<feature type="compositionally biased region" description="Polar residues" evidence="1">
    <location>
        <begin position="123"/>
        <end position="134"/>
    </location>
</feature>
<feature type="region of interest" description="Disordered" evidence="1">
    <location>
        <begin position="35"/>
        <end position="57"/>
    </location>
</feature>
<feature type="region of interest" description="Disordered" evidence="1">
    <location>
        <begin position="264"/>
        <end position="301"/>
    </location>
</feature>
<protein>
    <recommendedName>
        <fullName evidence="4">A-kinase anchor protein 5</fullName>
    </recommendedName>
</protein>
<feature type="compositionally biased region" description="Basic and acidic residues" evidence="1">
    <location>
        <begin position="164"/>
        <end position="178"/>
    </location>
</feature>
<dbReference type="PANTHER" id="PTHR15182">
    <property type="entry name" value="A-KINASE ANCHOR PROTEIN 5-RELATED"/>
    <property type="match status" value="1"/>
</dbReference>
<dbReference type="Proteomes" id="UP001176940">
    <property type="component" value="Unassembled WGS sequence"/>
</dbReference>
<feature type="region of interest" description="Disordered" evidence="1">
    <location>
        <begin position="123"/>
        <end position="192"/>
    </location>
</feature>
<evidence type="ECO:0000256" key="1">
    <source>
        <dbReference type="SAM" id="MobiDB-lite"/>
    </source>
</evidence>
<dbReference type="InterPro" id="IPR042375">
    <property type="entry name" value="AKAP5"/>
</dbReference>
<accession>A0ABN9L338</accession>
<feature type="region of interest" description="Disordered" evidence="1">
    <location>
        <begin position="217"/>
        <end position="250"/>
    </location>
</feature>
<proteinExistence type="predicted"/>
<feature type="region of interest" description="Disordered" evidence="1">
    <location>
        <begin position="1"/>
        <end position="22"/>
    </location>
</feature>
<dbReference type="PANTHER" id="PTHR15182:SF0">
    <property type="entry name" value="A-KINASE ANCHOR PROTEIN 5"/>
    <property type="match status" value="1"/>
</dbReference>
<comment type="caution">
    <text evidence="2">The sequence shown here is derived from an EMBL/GenBank/DDBJ whole genome shotgun (WGS) entry which is preliminary data.</text>
</comment>